<evidence type="ECO:0000256" key="6">
    <source>
        <dbReference type="ARBA" id="ARBA00023136"/>
    </source>
</evidence>
<evidence type="ECO:0000256" key="10">
    <source>
        <dbReference type="ARBA" id="ARBA00042775"/>
    </source>
</evidence>
<dbReference type="PROSITE" id="PS50198">
    <property type="entry name" value="PPIC_PPIASE_2"/>
    <property type="match status" value="2"/>
</dbReference>
<dbReference type="InterPro" id="IPR000297">
    <property type="entry name" value="PPIase_PpiC"/>
</dbReference>
<keyword evidence="7" id="KW-0143">Chaperone</keyword>
<evidence type="ECO:0000313" key="12">
    <source>
        <dbReference type="Proteomes" id="UP000464318"/>
    </source>
</evidence>
<evidence type="ECO:0000256" key="5">
    <source>
        <dbReference type="ARBA" id="ARBA00022989"/>
    </source>
</evidence>
<dbReference type="InterPro" id="IPR052029">
    <property type="entry name" value="PpiD_chaperone"/>
</dbReference>
<keyword evidence="5" id="KW-1133">Transmembrane helix</keyword>
<name>A0A6P1QTF1_9FLAO</name>
<dbReference type="GO" id="GO:0005886">
    <property type="term" value="C:plasma membrane"/>
    <property type="evidence" value="ECO:0007669"/>
    <property type="project" value="UniProtKB-SubCell"/>
</dbReference>
<dbReference type="Gene3D" id="3.10.50.40">
    <property type="match status" value="1"/>
</dbReference>
<dbReference type="PANTHER" id="PTHR47529:SF1">
    <property type="entry name" value="PERIPLASMIC CHAPERONE PPID"/>
    <property type="match status" value="1"/>
</dbReference>
<dbReference type="SUPFAM" id="SSF54534">
    <property type="entry name" value="FKBP-like"/>
    <property type="match status" value="1"/>
</dbReference>
<dbReference type="PANTHER" id="PTHR47529">
    <property type="entry name" value="PEPTIDYL-PROLYL CIS-TRANS ISOMERASE D"/>
    <property type="match status" value="1"/>
</dbReference>
<proteinExistence type="inferred from homology"/>
<keyword evidence="2" id="KW-1003">Cell membrane</keyword>
<accession>A0A6P1QTF1</accession>
<dbReference type="Pfam" id="PF13616">
    <property type="entry name" value="Rotamase_3"/>
    <property type="match status" value="1"/>
</dbReference>
<protein>
    <recommendedName>
        <fullName evidence="9">Periplasmic chaperone PpiD</fullName>
    </recommendedName>
    <alternativeName>
        <fullName evidence="10">Periplasmic folding chaperone</fullName>
    </alternativeName>
</protein>
<dbReference type="RefSeq" id="WP_160223961.1">
    <property type="nucleotide sequence ID" value="NZ_CP029149.1"/>
</dbReference>
<comment type="similarity">
    <text evidence="8">Belongs to the PpiD chaperone family.</text>
</comment>
<dbReference type="Gene3D" id="1.10.4030.10">
    <property type="entry name" value="Porin chaperone SurA, peptide-binding domain"/>
    <property type="match status" value="1"/>
</dbReference>
<dbReference type="Proteomes" id="UP000464318">
    <property type="component" value="Chromosome"/>
</dbReference>
<evidence type="ECO:0000256" key="8">
    <source>
        <dbReference type="ARBA" id="ARBA00038408"/>
    </source>
</evidence>
<dbReference type="InterPro" id="IPR046357">
    <property type="entry name" value="PPIase_dom_sf"/>
</dbReference>
<evidence type="ECO:0000256" key="4">
    <source>
        <dbReference type="ARBA" id="ARBA00022692"/>
    </source>
</evidence>
<dbReference type="InterPro" id="IPR027304">
    <property type="entry name" value="Trigger_fact/SurA_dom_sf"/>
</dbReference>
<evidence type="ECO:0000256" key="9">
    <source>
        <dbReference type="ARBA" id="ARBA00040743"/>
    </source>
</evidence>
<evidence type="ECO:0000256" key="1">
    <source>
        <dbReference type="ARBA" id="ARBA00004382"/>
    </source>
</evidence>
<dbReference type="EMBL" id="CP029149">
    <property type="protein sequence ID" value="QHN64965.1"/>
    <property type="molecule type" value="Genomic_DNA"/>
</dbReference>
<sequence>MAILSEIRKRPVLLMGIIALALLAFVVNPDSIDKVFGKNPDVLGKVNGEKITREEFNDQLMLLQDQAKQQGMPTSGLEEQAWQVLIQSKLVKQQFDKLGMELTDDMFWNQIQYDPMVSQNQNLFDEKGNFKVQELKKEIESYKANPEAYNNWLRARKMIETRIMARQLVANFSAGITASKKDAEAMMKLRDQLADIDYVKVDYAEFLKKNPIKVSTQDLADYIKKHQTIFKSQPSRNIGVVFFPANPSPADEGKVKEEIEYLLNKGSESDPNENFRNTANDSMFIALNSDAQFNPAYVPAEQLPQALQSQIATASTGQIFGPYKEQGYYVVSKLLDKKQQQNASTLARHILISYKDNPAGIEANMSEAKAKKLADSISAIVKTEPSKFDEFLNLSADKGSAAQGGSLGWADSSQPQFVPEFQNFVDKSPKGETGVVKTVYGYHIINIQDKKVENEPKMTYKVANLVRAIKPSEATENEIDKNSKRFIQQVQGRSFNEFSNIAKKAKYQFSNPKAVKRFDGFIQGLGTDKDSEILAWAFNKKREKGDVELFNVDGTGDKIVVYLNGFYDEELAEPESVREQIEPIVLNELAAKKIIEKLNKSKVSSLDQVAKLFGTTKQSGQINALTPSLAGSMEPKVAGASLGVAKGKLSNPIEGKTGVYLVVKKSESTNKQPGSEKETAAMLMQQNAQMFGQFVIRSLQNGADIKDYRIEVWDKVRQQ</sequence>
<evidence type="ECO:0000256" key="7">
    <source>
        <dbReference type="ARBA" id="ARBA00023186"/>
    </source>
</evidence>
<keyword evidence="3" id="KW-0997">Cell inner membrane</keyword>
<organism evidence="11 12">
    <name type="scientific">Bergeyella cardium</name>
    <dbReference type="NCBI Taxonomy" id="1585976"/>
    <lineage>
        <taxon>Bacteria</taxon>
        <taxon>Pseudomonadati</taxon>
        <taxon>Bacteroidota</taxon>
        <taxon>Flavobacteriia</taxon>
        <taxon>Flavobacteriales</taxon>
        <taxon>Weeksellaceae</taxon>
        <taxon>Bergeyella</taxon>
    </lineage>
</organism>
<reference evidence="11 12" key="1">
    <citation type="submission" date="2018-04" db="EMBL/GenBank/DDBJ databases">
        <title>Characteristic and Complete Genome Sequencing of A Novel Member of Infective Endocarditis Causative Bacteria: Bergeyella cardium QL-PH.</title>
        <authorList>
            <person name="Pan H."/>
            <person name="Sun E."/>
            <person name="Zhang Y."/>
        </authorList>
    </citation>
    <scope>NUCLEOTIDE SEQUENCE [LARGE SCALE GENOMIC DNA]</scope>
    <source>
        <strain evidence="11 12">HPQL</strain>
    </source>
</reference>
<dbReference type="Pfam" id="PF13623">
    <property type="entry name" value="SurA_N_2"/>
    <property type="match status" value="1"/>
</dbReference>
<keyword evidence="12" id="KW-1185">Reference proteome</keyword>
<keyword evidence="11" id="KW-0413">Isomerase</keyword>
<evidence type="ECO:0000256" key="3">
    <source>
        <dbReference type="ARBA" id="ARBA00022519"/>
    </source>
</evidence>
<keyword evidence="6" id="KW-0472">Membrane</keyword>
<dbReference type="AlphaFoldDB" id="A0A6P1QTF1"/>
<evidence type="ECO:0000313" key="11">
    <source>
        <dbReference type="EMBL" id="QHN64965.1"/>
    </source>
</evidence>
<keyword evidence="4" id="KW-0812">Transmembrane</keyword>
<dbReference type="OrthoDB" id="9812372at2"/>
<evidence type="ECO:0000256" key="2">
    <source>
        <dbReference type="ARBA" id="ARBA00022475"/>
    </source>
</evidence>
<dbReference type="GO" id="GO:0003755">
    <property type="term" value="F:peptidyl-prolyl cis-trans isomerase activity"/>
    <property type="evidence" value="ECO:0007669"/>
    <property type="project" value="InterPro"/>
</dbReference>
<dbReference type="KEGG" id="bcad:DBX24_03160"/>
<dbReference type="SUPFAM" id="SSF109998">
    <property type="entry name" value="Triger factor/SurA peptide-binding domain-like"/>
    <property type="match status" value="1"/>
</dbReference>
<comment type="subcellular location">
    <subcellularLocation>
        <location evidence="1">Cell inner membrane</location>
        <topology evidence="1">Single-pass type II membrane protein</topology>
        <orientation evidence="1">Periplasmic side</orientation>
    </subcellularLocation>
</comment>
<gene>
    <name evidence="11" type="ORF">DBX24_03160</name>
</gene>